<sequence length="260" mass="27846">MRALWLAAGAVLTVVALVASTTVLWHGFARARTPRDDTTRSIPFAHEQVRIIVGKGDVSLSITSGRAGELWIGRSLRWSRDRPTVTEDWDERTATLRLEAVCPGSDQSAGPLCHADYAVSVPPETDVEANMSHGPLFASDLFGSVRLTSVSGIVHVMDLAGPLRVRTGTGDVLAERLAGGEADVETGSGVVQVSFMEPPDTVRAVVRTRGDVTVRTPAVAYDVDLEAARSRVDVERDERSTRKITARAPRGTVSLSTCCG</sequence>
<dbReference type="RefSeq" id="WP_132623683.1">
    <property type="nucleotide sequence ID" value="NZ_SMKQ01000376.1"/>
</dbReference>
<evidence type="ECO:0000313" key="2">
    <source>
        <dbReference type="Proteomes" id="UP000295302"/>
    </source>
</evidence>
<keyword evidence="2" id="KW-1185">Reference proteome</keyword>
<protein>
    <recommendedName>
        <fullName evidence="3">Adhesin domain-containing protein</fullName>
    </recommendedName>
</protein>
<gene>
    <name evidence="1" type="ORF">E1286_46430</name>
</gene>
<dbReference type="AlphaFoldDB" id="A0A4R4XFF9"/>
<organism evidence="1 2">
    <name type="scientific">Nonomuraea terrae</name>
    <dbReference type="NCBI Taxonomy" id="2530383"/>
    <lineage>
        <taxon>Bacteria</taxon>
        <taxon>Bacillati</taxon>
        <taxon>Actinomycetota</taxon>
        <taxon>Actinomycetes</taxon>
        <taxon>Streptosporangiales</taxon>
        <taxon>Streptosporangiaceae</taxon>
        <taxon>Nonomuraea</taxon>
    </lineage>
</organism>
<evidence type="ECO:0008006" key="3">
    <source>
        <dbReference type="Google" id="ProtNLM"/>
    </source>
</evidence>
<dbReference type="Proteomes" id="UP000295302">
    <property type="component" value="Unassembled WGS sequence"/>
</dbReference>
<evidence type="ECO:0000313" key="1">
    <source>
        <dbReference type="EMBL" id="TDD29496.1"/>
    </source>
</evidence>
<dbReference type="OrthoDB" id="3520907at2"/>
<name>A0A4R4XFF9_9ACTN</name>
<comment type="caution">
    <text evidence="1">The sequence shown here is derived from an EMBL/GenBank/DDBJ whole genome shotgun (WGS) entry which is preliminary data.</text>
</comment>
<dbReference type="EMBL" id="SMKQ01000376">
    <property type="protein sequence ID" value="TDD29496.1"/>
    <property type="molecule type" value="Genomic_DNA"/>
</dbReference>
<proteinExistence type="predicted"/>
<accession>A0A4R4XFF9</accession>
<reference evidence="1 2" key="1">
    <citation type="submission" date="2019-03" db="EMBL/GenBank/DDBJ databases">
        <title>Draft genome sequences of novel Actinobacteria.</title>
        <authorList>
            <person name="Sahin N."/>
            <person name="Ay H."/>
            <person name="Saygin H."/>
        </authorList>
    </citation>
    <scope>NUCLEOTIDE SEQUENCE [LARGE SCALE GENOMIC DNA]</scope>
    <source>
        <strain evidence="1 2">CH32</strain>
    </source>
</reference>